<evidence type="ECO:0000259" key="2">
    <source>
        <dbReference type="PROSITE" id="PS50127"/>
    </source>
</evidence>
<evidence type="ECO:0000313" key="4">
    <source>
        <dbReference type="Proteomes" id="UP000265618"/>
    </source>
</evidence>
<dbReference type="InterPro" id="IPR050113">
    <property type="entry name" value="Ub_conjugating_enzyme"/>
</dbReference>
<dbReference type="PROSITE" id="PS50127">
    <property type="entry name" value="UBC_2"/>
    <property type="match status" value="1"/>
</dbReference>
<proteinExistence type="predicted"/>
<dbReference type="InterPro" id="IPR016135">
    <property type="entry name" value="UBQ-conjugating_enzyme/RWD"/>
</dbReference>
<reference evidence="3 4" key="1">
    <citation type="journal article" date="2018" name="PLoS ONE">
        <title>The draft genome of Kipferlia bialata reveals reductive genome evolution in fornicate parasites.</title>
        <authorList>
            <person name="Tanifuji G."/>
            <person name="Takabayashi S."/>
            <person name="Kume K."/>
            <person name="Takagi M."/>
            <person name="Nakayama T."/>
            <person name="Kamikawa R."/>
            <person name="Inagaki Y."/>
            <person name="Hashimoto T."/>
        </authorList>
    </citation>
    <scope>NUCLEOTIDE SEQUENCE [LARGE SCALE GENOMIC DNA]</scope>
    <source>
        <strain evidence="3">NY0173</strain>
    </source>
</reference>
<dbReference type="OrthoDB" id="19692at2759"/>
<dbReference type="Proteomes" id="UP000265618">
    <property type="component" value="Unassembled WGS sequence"/>
</dbReference>
<organism evidence="3 4">
    <name type="scientific">Kipferlia bialata</name>
    <dbReference type="NCBI Taxonomy" id="797122"/>
    <lineage>
        <taxon>Eukaryota</taxon>
        <taxon>Metamonada</taxon>
        <taxon>Carpediemonas-like organisms</taxon>
        <taxon>Kipferlia</taxon>
    </lineage>
</organism>
<feature type="region of interest" description="Disordered" evidence="1">
    <location>
        <begin position="1"/>
        <end position="39"/>
    </location>
</feature>
<dbReference type="PANTHER" id="PTHR24067">
    <property type="entry name" value="UBIQUITIN-CONJUGATING ENZYME E2"/>
    <property type="match status" value="1"/>
</dbReference>
<feature type="compositionally biased region" description="Polar residues" evidence="1">
    <location>
        <begin position="22"/>
        <end position="37"/>
    </location>
</feature>
<dbReference type="SMART" id="SM00212">
    <property type="entry name" value="UBCc"/>
    <property type="match status" value="1"/>
</dbReference>
<dbReference type="Pfam" id="PF00179">
    <property type="entry name" value="UQ_con"/>
    <property type="match status" value="1"/>
</dbReference>
<gene>
    <name evidence="3" type="ORF">KIPB_003231</name>
</gene>
<dbReference type="AlphaFoldDB" id="A0A9K3CTL1"/>
<dbReference type="FunFam" id="3.10.110.10:FF:000051">
    <property type="entry name" value="ubiquitin-conjugating enzyme E2 R2-like"/>
    <property type="match status" value="1"/>
</dbReference>
<accession>A0A9K3CTL1</accession>
<dbReference type="CDD" id="cd23795">
    <property type="entry name" value="UBCc_UBE2G1"/>
    <property type="match status" value="1"/>
</dbReference>
<protein>
    <recommendedName>
        <fullName evidence="2">UBC core domain-containing protein</fullName>
    </recommendedName>
</protein>
<keyword evidence="4" id="KW-1185">Reference proteome</keyword>
<comment type="caution">
    <text evidence="3">The sequence shown here is derived from an EMBL/GenBank/DDBJ whole genome shotgun (WGS) entry which is preliminary data.</text>
</comment>
<evidence type="ECO:0000256" key="1">
    <source>
        <dbReference type="SAM" id="MobiDB-lite"/>
    </source>
</evidence>
<sequence length="230" mass="25723">MQGHGSLAPPGHTNASRGARGTRTSRPSGARSVSVQSGKRDSVYTDMVYRQALVHMGDRTSASKHRRAMRMLNRQYQELQSNALDGISGGLIEPDNFFRWCVILQGPADTPYEGGLFKAELTFPQDFPDNPPKMRFISKMCHPNVYTDGTVCISILHDAGDDPYSTETADLRWRPIHTVRSILVSVLSLLAEPNIDSPADIDAAKLFRDDKRKWRREVRKTVRLSLEAAL</sequence>
<name>A0A9K3CTL1_9EUKA</name>
<dbReference type="InterPro" id="IPR000608">
    <property type="entry name" value="UBC"/>
</dbReference>
<evidence type="ECO:0000313" key="3">
    <source>
        <dbReference type="EMBL" id="GIQ82145.1"/>
    </source>
</evidence>
<dbReference type="EMBL" id="BDIP01000604">
    <property type="protein sequence ID" value="GIQ82145.1"/>
    <property type="molecule type" value="Genomic_DNA"/>
</dbReference>
<feature type="domain" description="UBC core" evidence="2">
    <location>
        <begin position="67"/>
        <end position="227"/>
    </location>
</feature>
<dbReference type="Gene3D" id="3.10.110.10">
    <property type="entry name" value="Ubiquitin Conjugating Enzyme"/>
    <property type="match status" value="1"/>
</dbReference>
<dbReference type="SUPFAM" id="SSF54495">
    <property type="entry name" value="UBC-like"/>
    <property type="match status" value="1"/>
</dbReference>